<gene>
    <name evidence="3" type="ORF">UFOVP1094_51</name>
    <name evidence="4" type="ORF">UFOVP1342_51</name>
    <name evidence="5" type="ORF">UFOVP1450_6</name>
    <name evidence="6" type="ORF">UFOVP1539_39</name>
    <name evidence="1" type="ORF">UFOVP297_27</name>
    <name evidence="2" type="ORF">UFOVP917_49</name>
</gene>
<evidence type="ECO:0000313" key="6">
    <source>
        <dbReference type="EMBL" id="CAB5228025.1"/>
    </source>
</evidence>
<evidence type="ECO:0000313" key="3">
    <source>
        <dbReference type="EMBL" id="CAB4183285.1"/>
    </source>
</evidence>
<dbReference type="EMBL" id="LR796863">
    <property type="protein sequence ID" value="CAB4171349.1"/>
    <property type="molecule type" value="Genomic_DNA"/>
</dbReference>
<dbReference type="EMBL" id="LR796310">
    <property type="protein sequence ID" value="CAB4136173.1"/>
    <property type="molecule type" value="Genomic_DNA"/>
</dbReference>
<dbReference type="EMBL" id="LR797400">
    <property type="protein sequence ID" value="CAB4213372.1"/>
    <property type="molecule type" value="Genomic_DNA"/>
</dbReference>
<dbReference type="EMBL" id="LR797034">
    <property type="protein sequence ID" value="CAB4183285.1"/>
    <property type="molecule type" value="Genomic_DNA"/>
</dbReference>
<evidence type="ECO:0000313" key="5">
    <source>
        <dbReference type="EMBL" id="CAB4213372.1"/>
    </source>
</evidence>
<reference evidence="5" key="1">
    <citation type="submission" date="2020-05" db="EMBL/GenBank/DDBJ databases">
        <authorList>
            <person name="Chiriac C."/>
            <person name="Salcher M."/>
            <person name="Ghai R."/>
            <person name="Kavagutti S V."/>
        </authorList>
    </citation>
    <scope>NUCLEOTIDE SEQUENCE</scope>
</reference>
<proteinExistence type="predicted"/>
<evidence type="ECO:0000313" key="4">
    <source>
        <dbReference type="EMBL" id="CAB4200636.1"/>
    </source>
</evidence>
<evidence type="ECO:0000313" key="2">
    <source>
        <dbReference type="EMBL" id="CAB4171349.1"/>
    </source>
</evidence>
<name>A0A6J5SGF2_9CAUD</name>
<dbReference type="EMBL" id="LR798381">
    <property type="protein sequence ID" value="CAB5228025.1"/>
    <property type="molecule type" value="Genomic_DNA"/>
</dbReference>
<evidence type="ECO:0000313" key="1">
    <source>
        <dbReference type="EMBL" id="CAB4136173.1"/>
    </source>
</evidence>
<dbReference type="EMBL" id="LR797297">
    <property type="protein sequence ID" value="CAB4200636.1"/>
    <property type="molecule type" value="Genomic_DNA"/>
</dbReference>
<accession>A0A6J5SGF2</accession>
<sequence length="82" mass="8829">MMALGSMGMGASKKKCCPDCGGELMMDGGCVDCGYGEDMGTMDDGEEEDDAAEKQNMQNLLDLKKHLQMASELIDRMIVNAD</sequence>
<organism evidence="5">
    <name type="scientific">uncultured Caudovirales phage</name>
    <dbReference type="NCBI Taxonomy" id="2100421"/>
    <lineage>
        <taxon>Viruses</taxon>
        <taxon>Duplodnaviria</taxon>
        <taxon>Heunggongvirae</taxon>
        <taxon>Uroviricota</taxon>
        <taxon>Caudoviricetes</taxon>
        <taxon>Peduoviridae</taxon>
        <taxon>Maltschvirus</taxon>
        <taxon>Maltschvirus maltsch</taxon>
    </lineage>
</organism>
<protein>
    <submittedName>
        <fullName evidence="5">Uncharacterized protein</fullName>
    </submittedName>
</protein>